<name>A0ABV0IP41_9MICC</name>
<sequence>MLVSRALHHSMGLYWYVAQLAKHLEESTLIPLVFAAFARYGKSGRFHHLDILATDEPGELDQPSAYWDRVELHLRETRPEFEKIPYGDNHALEAYEKRIRGFIADELDSWWFCVHRLGIHGCFGELGKKVCSEIWDHGRPKPTNVPG</sequence>
<dbReference type="EMBL" id="JBDXMX010000012">
    <property type="protein sequence ID" value="MEO9249250.1"/>
    <property type="molecule type" value="Genomic_DNA"/>
</dbReference>
<proteinExistence type="predicted"/>
<accession>A0ABV0IP41</accession>
<dbReference type="RefSeq" id="WP_347922080.1">
    <property type="nucleotide sequence ID" value="NZ_JBDXMX010000012.1"/>
</dbReference>
<evidence type="ECO:0000313" key="2">
    <source>
        <dbReference type="Proteomes" id="UP001484097"/>
    </source>
</evidence>
<dbReference type="Proteomes" id="UP001484097">
    <property type="component" value="Unassembled WGS sequence"/>
</dbReference>
<gene>
    <name evidence="1" type="ORF">ABDK96_16325</name>
</gene>
<reference evidence="1 2" key="1">
    <citation type="submission" date="2024-05" db="EMBL/GenBank/DDBJ databases">
        <authorList>
            <person name="Yi C."/>
        </authorList>
    </citation>
    <scope>NUCLEOTIDE SEQUENCE [LARGE SCALE GENOMIC DNA]</scope>
    <source>
        <strain evidence="1 2">XS13</strain>
    </source>
</reference>
<comment type="caution">
    <text evidence="1">The sequence shown here is derived from an EMBL/GenBank/DDBJ whole genome shotgun (WGS) entry which is preliminary data.</text>
</comment>
<evidence type="ECO:0000313" key="1">
    <source>
        <dbReference type="EMBL" id="MEO9249250.1"/>
    </source>
</evidence>
<organism evidence="1 2">
    <name type="scientific">Citricoccus nitrophenolicus</name>
    <dbReference type="NCBI Taxonomy" id="863575"/>
    <lineage>
        <taxon>Bacteria</taxon>
        <taxon>Bacillati</taxon>
        <taxon>Actinomycetota</taxon>
        <taxon>Actinomycetes</taxon>
        <taxon>Micrococcales</taxon>
        <taxon>Micrococcaceae</taxon>
        <taxon>Citricoccus</taxon>
    </lineage>
</organism>
<protein>
    <submittedName>
        <fullName evidence="1">Uncharacterized protein</fullName>
    </submittedName>
</protein>
<keyword evidence="2" id="KW-1185">Reference proteome</keyword>